<dbReference type="Proteomes" id="UP000694580">
    <property type="component" value="Chromosome 8"/>
</dbReference>
<comment type="catalytic activity">
    <reaction evidence="24">
        <text>phosphate(in) = phosphate(out)</text>
        <dbReference type="Rhea" id="RHEA:32823"/>
        <dbReference type="ChEBI" id="CHEBI:43474"/>
    </reaction>
</comment>
<dbReference type="InterPro" id="IPR020846">
    <property type="entry name" value="MFS_dom"/>
</dbReference>
<dbReference type="CDD" id="cd17382">
    <property type="entry name" value="MFS_SLC17A6_7_8_VGluT"/>
    <property type="match status" value="1"/>
</dbReference>
<evidence type="ECO:0000256" key="31">
    <source>
        <dbReference type="SAM" id="Phobius"/>
    </source>
</evidence>
<evidence type="ECO:0000256" key="2">
    <source>
        <dbReference type="ARBA" id="ARBA00004651"/>
    </source>
</evidence>
<feature type="transmembrane region" description="Helical" evidence="31">
    <location>
        <begin position="446"/>
        <end position="466"/>
    </location>
</feature>
<evidence type="ECO:0000256" key="13">
    <source>
        <dbReference type="ARBA" id="ARBA00023053"/>
    </source>
</evidence>
<dbReference type="InterPro" id="IPR011701">
    <property type="entry name" value="MFS"/>
</dbReference>
<dbReference type="GO" id="GO:0043005">
    <property type="term" value="C:neuron projection"/>
    <property type="evidence" value="ECO:0007669"/>
    <property type="project" value="UniProtKB-KW"/>
</dbReference>
<evidence type="ECO:0000259" key="32">
    <source>
        <dbReference type="PROSITE" id="PS50850"/>
    </source>
</evidence>
<evidence type="ECO:0000256" key="15">
    <source>
        <dbReference type="ARBA" id="ARBA00023136"/>
    </source>
</evidence>
<evidence type="ECO:0000256" key="1">
    <source>
        <dbReference type="ARBA" id="ARBA00004432"/>
    </source>
</evidence>
<evidence type="ECO:0000256" key="26">
    <source>
        <dbReference type="ARBA" id="ARBA00038044"/>
    </source>
</evidence>
<dbReference type="GO" id="GO:0015297">
    <property type="term" value="F:antiporter activity"/>
    <property type="evidence" value="ECO:0007669"/>
    <property type="project" value="UniProtKB-KW"/>
</dbReference>
<dbReference type="GO" id="GO:0034707">
    <property type="term" value="C:chloride channel complex"/>
    <property type="evidence" value="ECO:0007669"/>
    <property type="project" value="UniProtKB-KW"/>
</dbReference>
<evidence type="ECO:0000256" key="29">
    <source>
        <dbReference type="ARBA" id="ARBA00047912"/>
    </source>
</evidence>
<reference evidence="33" key="2">
    <citation type="submission" date="2025-08" db="UniProtKB">
        <authorList>
            <consortium name="Ensembl"/>
        </authorList>
    </citation>
    <scope>IDENTIFICATION</scope>
</reference>
<evidence type="ECO:0000256" key="14">
    <source>
        <dbReference type="ARBA" id="ARBA00023065"/>
    </source>
</evidence>
<dbReference type="GO" id="GO:0006817">
    <property type="term" value="P:phosphate ion transport"/>
    <property type="evidence" value="ECO:0007669"/>
    <property type="project" value="UniProtKB-KW"/>
</dbReference>
<evidence type="ECO:0000256" key="8">
    <source>
        <dbReference type="ARBA" id="ARBA00022692"/>
    </source>
</evidence>
<dbReference type="GeneTree" id="ENSGT00940000159110"/>
<evidence type="ECO:0000256" key="28">
    <source>
        <dbReference type="ARBA" id="ARBA00041351"/>
    </source>
</evidence>
<dbReference type="GO" id="GO:0005886">
    <property type="term" value="C:plasma membrane"/>
    <property type="evidence" value="ECO:0007669"/>
    <property type="project" value="UniProtKB-SubCell"/>
</dbReference>
<evidence type="ECO:0000256" key="21">
    <source>
        <dbReference type="ARBA" id="ARBA00024167"/>
    </source>
</evidence>
<evidence type="ECO:0000256" key="22">
    <source>
        <dbReference type="ARBA" id="ARBA00034102"/>
    </source>
</evidence>
<keyword evidence="13" id="KW-0915">Sodium</keyword>
<feature type="domain" description="Major facilitator superfamily (MFS) profile" evidence="32">
    <location>
        <begin position="73"/>
        <end position="504"/>
    </location>
</feature>
<evidence type="ECO:0000256" key="19">
    <source>
        <dbReference type="ARBA" id="ARBA00023303"/>
    </source>
</evidence>
<evidence type="ECO:0000256" key="16">
    <source>
        <dbReference type="ARBA" id="ARBA00023173"/>
    </source>
</evidence>
<evidence type="ECO:0000256" key="17">
    <source>
        <dbReference type="ARBA" id="ARBA00023201"/>
    </source>
</evidence>
<evidence type="ECO:0000256" key="27">
    <source>
        <dbReference type="ARBA" id="ARBA00039390"/>
    </source>
</evidence>
<keyword evidence="10" id="KW-0769">Symport</keyword>
<feature type="region of interest" description="Disordered" evidence="30">
    <location>
        <begin position="535"/>
        <end position="568"/>
    </location>
</feature>
<feature type="transmembrane region" description="Helical" evidence="31">
    <location>
        <begin position="216"/>
        <end position="241"/>
    </location>
</feature>
<comment type="similarity">
    <text evidence="26">Belongs to the major facilitator superfamily. Sodium/anion cotransporter family. VGLUT subfamily.</text>
</comment>
<evidence type="ECO:0000256" key="10">
    <source>
        <dbReference type="ARBA" id="ARBA00022847"/>
    </source>
</evidence>
<evidence type="ECO:0000256" key="7">
    <source>
        <dbReference type="ARBA" id="ARBA00022599"/>
    </source>
</evidence>
<dbReference type="GO" id="GO:0035249">
    <property type="term" value="P:synaptic transmission, glutamatergic"/>
    <property type="evidence" value="ECO:0007669"/>
    <property type="project" value="TreeGrafter"/>
</dbReference>
<feature type="transmembrane region" description="Helical" evidence="31">
    <location>
        <begin position="413"/>
        <end position="434"/>
    </location>
</feature>
<name>A0AAY4ENI9_9TELE</name>
<evidence type="ECO:0000256" key="20">
    <source>
        <dbReference type="ARBA" id="ARBA00023329"/>
    </source>
</evidence>
<evidence type="ECO:0000256" key="11">
    <source>
        <dbReference type="ARBA" id="ARBA00022989"/>
    </source>
</evidence>
<evidence type="ECO:0000256" key="5">
    <source>
        <dbReference type="ARBA" id="ARBA00022475"/>
    </source>
</evidence>
<reference evidence="33 34" key="1">
    <citation type="submission" date="2020-06" db="EMBL/GenBank/DDBJ databases">
        <authorList>
            <consortium name="Wellcome Sanger Institute Data Sharing"/>
        </authorList>
    </citation>
    <scope>NUCLEOTIDE SEQUENCE [LARGE SCALE GENOMIC DNA]</scope>
</reference>
<evidence type="ECO:0000256" key="23">
    <source>
        <dbReference type="ARBA" id="ARBA00035839"/>
    </source>
</evidence>
<protein>
    <recommendedName>
        <fullName evidence="27">Vesicular glutamate transporter 1</fullName>
    </recommendedName>
    <alternativeName>
        <fullName evidence="28">Solute carrier family 17 member 7</fullName>
    </alternativeName>
</protein>
<feature type="transmembrane region" description="Helical" evidence="31">
    <location>
        <begin position="478"/>
        <end position="499"/>
    </location>
</feature>
<dbReference type="AlphaFoldDB" id="A0AAY4ENI9"/>
<comment type="catalytic activity">
    <reaction evidence="21">
        <text>chloride(in) = chloride(out)</text>
        <dbReference type="Rhea" id="RHEA:29823"/>
        <dbReference type="ChEBI" id="CHEBI:17996"/>
    </reaction>
</comment>
<dbReference type="GO" id="GO:0015293">
    <property type="term" value="F:symporter activity"/>
    <property type="evidence" value="ECO:0007669"/>
    <property type="project" value="UniProtKB-KW"/>
</dbReference>
<evidence type="ECO:0000256" key="4">
    <source>
        <dbReference type="ARBA" id="ARBA00022449"/>
    </source>
</evidence>
<evidence type="ECO:0000256" key="12">
    <source>
        <dbReference type="ARBA" id="ARBA00023018"/>
    </source>
</evidence>
<feature type="transmembrane region" description="Helical" evidence="31">
    <location>
        <begin position="350"/>
        <end position="368"/>
    </location>
</feature>
<evidence type="ECO:0000256" key="9">
    <source>
        <dbReference type="ARBA" id="ARBA00022775"/>
    </source>
</evidence>
<keyword evidence="18" id="KW-0868">Chloride</keyword>
<dbReference type="FunFam" id="1.20.1250.20:FF:000004">
    <property type="entry name" value="vesicular glutamate transporter 2 isoform X1"/>
    <property type="match status" value="1"/>
</dbReference>
<evidence type="ECO:0000313" key="33">
    <source>
        <dbReference type="Ensembl" id="ENSDCDP00010059230.1"/>
    </source>
</evidence>
<dbReference type="GO" id="GO:0007600">
    <property type="term" value="P:sensory perception"/>
    <property type="evidence" value="ECO:0007669"/>
    <property type="project" value="UniProtKB-ARBA"/>
</dbReference>
<dbReference type="SUPFAM" id="SSF103473">
    <property type="entry name" value="MFS general substrate transporter"/>
    <property type="match status" value="1"/>
</dbReference>
<evidence type="ECO:0000256" key="3">
    <source>
        <dbReference type="ARBA" id="ARBA00022448"/>
    </source>
</evidence>
<dbReference type="Pfam" id="PF07690">
    <property type="entry name" value="MFS_1"/>
    <property type="match status" value="1"/>
</dbReference>
<dbReference type="Gene3D" id="1.20.1250.20">
    <property type="entry name" value="MFS general substrate transporter like domains"/>
    <property type="match status" value="2"/>
</dbReference>
<dbReference type="FunFam" id="1.20.1250.20:FF:000005">
    <property type="entry name" value="vesicular glutamate transporter 2 isoform X1"/>
    <property type="match status" value="1"/>
</dbReference>
<evidence type="ECO:0000256" key="18">
    <source>
        <dbReference type="ARBA" id="ARBA00023214"/>
    </source>
</evidence>
<comment type="catalytic activity">
    <reaction evidence="23">
        <text>3 Na(+)(out) + phosphate(out) = 3 Na(+)(in) + phosphate(in)</text>
        <dbReference type="Rhea" id="RHEA:71255"/>
        <dbReference type="ChEBI" id="CHEBI:29101"/>
        <dbReference type="ChEBI" id="CHEBI:43474"/>
    </reaction>
</comment>
<keyword evidence="4" id="KW-0050">Antiport</keyword>
<keyword evidence="7" id="KW-0771">Synaptosome</keyword>
<dbReference type="GO" id="GO:0050803">
    <property type="term" value="P:regulation of synapse structure or activity"/>
    <property type="evidence" value="ECO:0007669"/>
    <property type="project" value="TreeGrafter"/>
</dbReference>
<keyword evidence="16" id="KW-0869">Chloride channel</keyword>
<dbReference type="InterPro" id="IPR050382">
    <property type="entry name" value="MFS_Na/Anion_cotransporter"/>
</dbReference>
<feature type="transmembrane region" description="Helical" evidence="31">
    <location>
        <begin position="247"/>
        <end position="265"/>
    </location>
</feature>
<keyword evidence="17" id="KW-0739">Sodium transport</keyword>
<keyword evidence="5" id="KW-1003">Cell membrane</keyword>
<dbReference type="GO" id="GO:0005254">
    <property type="term" value="F:chloride channel activity"/>
    <property type="evidence" value="ECO:0007669"/>
    <property type="project" value="UniProtKB-KW"/>
</dbReference>
<organism evidence="33 34">
    <name type="scientific">Denticeps clupeoides</name>
    <name type="common">denticle herring</name>
    <dbReference type="NCBI Taxonomy" id="299321"/>
    <lineage>
        <taxon>Eukaryota</taxon>
        <taxon>Metazoa</taxon>
        <taxon>Chordata</taxon>
        <taxon>Craniata</taxon>
        <taxon>Vertebrata</taxon>
        <taxon>Euteleostomi</taxon>
        <taxon>Actinopterygii</taxon>
        <taxon>Neopterygii</taxon>
        <taxon>Teleostei</taxon>
        <taxon>Clupei</taxon>
        <taxon>Clupeiformes</taxon>
        <taxon>Denticipitoidei</taxon>
        <taxon>Denticipitidae</taxon>
        <taxon>Denticeps</taxon>
    </lineage>
</organism>
<accession>A0AAY4ENI9</accession>
<dbReference type="PANTHER" id="PTHR11662:SF29">
    <property type="entry name" value="VESICULAR GLUTAMATE TRANSPORTER 1"/>
    <property type="match status" value="1"/>
</dbReference>
<feature type="transmembrane region" description="Helical" evidence="31">
    <location>
        <begin position="308"/>
        <end position="330"/>
    </location>
</feature>
<dbReference type="Ensembl" id="ENSDCDT00010069943.1">
    <property type="protein sequence ID" value="ENSDCDP00010059230.1"/>
    <property type="gene ID" value="ENSDCDG00010032906.1"/>
</dbReference>
<comment type="catalytic activity">
    <reaction evidence="25">
        <text>L-glutamate(out) = L-glutamate(in)</text>
        <dbReference type="Rhea" id="RHEA:66336"/>
        <dbReference type="ChEBI" id="CHEBI:29985"/>
    </reaction>
</comment>
<keyword evidence="34" id="KW-1185">Reference proteome</keyword>
<keyword evidence="11 31" id="KW-1133">Transmembrane helix</keyword>
<feature type="transmembrane region" description="Helical" evidence="31">
    <location>
        <begin position="74"/>
        <end position="99"/>
    </location>
</feature>
<dbReference type="GO" id="GO:0098700">
    <property type="term" value="P:neurotransmitter loading into synaptic vesicle"/>
    <property type="evidence" value="ECO:0007669"/>
    <property type="project" value="TreeGrafter"/>
</dbReference>
<evidence type="ECO:0000256" key="6">
    <source>
        <dbReference type="ARBA" id="ARBA00022592"/>
    </source>
</evidence>
<gene>
    <name evidence="33" type="primary">LOC114795928</name>
</gene>
<keyword evidence="6" id="KW-0592">Phosphate transport</keyword>
<keyword evidence="12" id="KW-0770">Synapse</keyword>
<comment type="catalytic activity">
    <reaction evidence="29">
        <text>K(+)(in) + H(+)(out) = K(+)(out) + H(+)(in)</text>
        <dbReference type="Rhea" id="RHEA:29467"/>
        <dbReference type="ChEBI" id="CHEBI:15378"/>
        <dbReference type="ChEBI" id="CHEBI:29103"/>
    </reaction>
</comment>
<keyword evidence="3" id="KW-0813">Transport</keyword>
<dbReference type="GO" id="GO:0060076">
    <property type="term" value="C:excitatory synapse"/>
    <property type="evidence" value="ECO:0007669"/>
    <property type="project" value="TreeGrafter"/>
</dbReference>
<proteinExistence type="inferred from homology"/>
<dbReference type="PROSITE" id="PS50850">
    <property type="entry name" value="MFS"/>
    <property type="match status" value="1"/>
</dbReference>
<keyword evidence="19" id="KW-0407">Ion channel</keyword>
<evidence type="ECO:0000256" key="30">
    <source>
        <dbReference type="SAM" id="MobiDB-lite"/>
    </source>
</evidence>
<evidence type="ECO:0000313" key="34">
    <source>
        <dbReference type="Proteomes" id="UP000694580"/>
    </source>
</evidence>
<keyword evidence="9" id="KW-0532">Neurotransmitter transport</keyword>
<evidence type="ECO:0000256" key="25">
    <source>
        <dbReference type="ARBA" id="ARBA00036683"/>
    </source>
</evidence>
<dbReference type="GO" id="GO:0005313">
    <property type="term" value="F:L-glutamate transmembrane transporter activity"/>
    <property type="evidence" value="ECO:0007669"/>
    <property type="project" value="TreeGrafter"/>
</dbReference>
<reference evidence="33" key="3">
    <citation type="submission" date="2025-09" db="UniProtKB">
        <authorList>
            <consortium name="Ensembl"/>
        </authorList>
    </citation>
    <scope>IDENTIFICATION</scope>
</reference>
<keyword evidence="20" id="KW-0968">Cytoplasmic vesicle</keyword>
<dbReference type="GO" id="GO:0005326">
    <property type="term" value="F:neurotransmitter transmembrane transporter activity"/>
    <property type="evidence" value="ECO:0007669"/>
    <property type="project" value="TreeGrafter"/>
</dbReference>
<keyword evidence="14" id="KW-0406">Ion transport</keyword>
<dbReference type="GO" id="GO:0006814">
    <property type="term" value="P:sodium ion transport"/>
    <property type="evidence" value="ECO:0007669"/>
    <property type="project" value="UniProtKB-KW"/>
</dbReference>
<keyword evidence="8 31" id="KW-0812">Transmembrane</keyword>
<feature type="transmembrane region" description="Helical" evidence="31">
    <location>
        <begin position="389"/>
        <end position="407"/>
    </location>
</feature>
<dbReference type="GO" id="GO:0030672">
    <property type="term" value="C:synaptic vesicle membrane"/>
    <property type="evidence" value="ECO:0007669"/>
    <property type="project" value="UniProtKB-SubCell"/>
</dbReference>
<dbReference type="InterPro" id="IPR036259">
    <property type="entry name" value="MFS_trans_sf"/>
</dbReference>
<sequence length="598" mass="65817">TVFFLRWTPVKMWKHLKDDQGKQDAPELYLSFMAMARQENGETIELSAEGRPELVEEKELPMVDCTCFGLPRRYIIAILSGLGFCISFGIRCNLGVAIVSMVNNHTIYRGDKPVIKAQFSWDPETVGMIHGSFFWGYIVTQIPGGFICQKFAANRVFGFAVVATSTLNMLIPSAARVHFGCVIMVRILQGLVEGVSYPACHGIWAKWAPPLERSRLATTAFCGSYAGAVVAMPLAGILVQYSGWSSVFYVYGSFGIIWYIFWIMVSYESPAAHPTITPEERKYIEDAIGESAGLANPLQKFKTPWRQFFTSMPVYAIIVANFCRSWTFYLLLISQPAYFEEVFGFEISKVGILSALPHLVMTIIVPIGGQLADYLRTHKIMTTTNVRKMMNCGGFGMEATFLLVVGFSHTKGVAISFLVLAVGFSGFAISGFNVNHLDIAPRYASILMGISNGVGTLSGMVCPLIVGAMTKNKTREEWQYVFLIASLVHYGGVIFYGIFASGEKQPWAEPETMSDEKVGILDEDELANETEELYRTSGGSGYGAMNPSEDLNGSQALGSSGGGAAGSWVSDWDKTEEYIQPAGTNSYLYGGEDERELT</sequence>
<dbReference type="PANTHER" id="PTHR11662">
    <property type="entry name" value="SOLUTE CARRIER FAMILY 17"/>
    <property type="match status" value="1"/>
</dbReference>
<evidence type="ECO:0000256" key="24">
    <source>
        <dbReference type="ARBA" id="ARBA00036616"/>
    </source>
</evidence>
<comment type="subcellular location">
    <subcellularLocation>
        <location evidence="2">Cell membrane</location>
        <topology evidence="2">Multi-pass membrane protein</topology>
    </subcellularLocation>
    <subcellularLocation>
        <location evidence="1">Cytoplasmic vesicle</location>
        <location evidence="1">Secretory vesicle</location>
        <location evidence="1">Synaptic vesicle membrane</location>
    </subcellularLocation>
    <subcellularLocation>
        <location evidence="22">Synapse</location>
        <location evidence="22">Synaptosome</location>
    </subcellularLocation>
</comment>
<keyword evidence="15 31" id="KW-0472">Membrane</keyword>